<comment type="caution">
    <text evidence="4">The sequence shown here is derived from an EMBL/GenBank/DDBJ whole genome shotgun (WGS) entry which is preliminary data.</text>
</comment>
<dbReference type="InterPro" id="IPR001926">
    <property type="entry name" value="TrpB-like_PALP"/>
</dbReference>
<keyword evidence="5" id="KW-1185">Reference proteome</keyword>
<organism evidence="4 5">
    <name type="scientific">Candidatus Phycosocius spiralis</name>
    <dbReference type="NCBI Taxonomy" id="2815099"/>
    <lineage>
        <taxon>Bacteria</taxon>
        <taxon>Pseudomonadati</taxon>
        <taxon>Pseudomonadota</taxon>
        <taxon>Alphaproteobacteria</taxon>
        <taxon>Caulobacterales</taxon>
        <taxon>Caulobacterales incertae sedis</taxon>
        <taxon>Candidatus Phycosocius</taxon>
    </lineage>
</organism>
<keyword evidence="2" id="KW-0663">Pyridoxal phosphate</keyword>
<reference evidence="4" key="1">
    <citation type="submission" date="2021-05" db="EMBL/GenBank/DDBJ databases">
        <authorList>
            <person name="Tanabe Y."/>
        </authorList>
    </citation>
    <scope>NUCLEOTIDE SEQUENCE</scope>
    <source>
        <strain evidence="4">BOTRYCO-1</strain>
    </source>
</reference>
<feature type="domain" description="Tryptophan synthase beta chain-like PALP" evidence="3">
    <location>
        <begin position="19"/>
        <end position="306"/>
    </location>
</feature>
<dbReference type="EMBL" id="BPFZ01000015">
    <property type="protein sequence ID" value="GIU67871.1"/>
    <property type="molecule type" value="Genomic_DNA"/>
</dbReference>
<evidence type="ECO:0000313" key="5">
    <source>
        <dbReference type="Proteomes" id="UP001161064"/>
    </source>
</evidence>
<dbReference type="PANTHER" id="PTHR43050">
    <property type="entry name" value="SERINE / THREONINE RACEMASE FAMILY MEMBER"/>
    <property type="match status" value="1"/>
</dbReference>
<evidence type="ECO:0000313" key="4">
    <source>
        <dbReference type="EMBL" id="GIU67871.1"/>
    </source>
</evidence>
<dbReference type="RefSeq" id="WP_284361113.1">
    <property type="nucleotide sequence ID" value="NZ_BPFZ01000015.1"/>
</dbReference>
<dbReference type="Pfam" id="PF00291">
    <property type="entry name" value="PALP"/>
    <property type="match status" value="1"/>
</dbReference>
<dbReference type="Proteomes" id="UP001161064">
    <property type="component" value="Unassembled WGS sequence"/>
</dbReference>
<dbReference type="PANTHER" id="PTHR43050:SF1">
    <property type="entry name" value="SERINE RACEMASE"/>
    <property type="match status" value="1"/>
</dbReference>
<dbReference type="InterPro" id="IPR036052">
    <property type="entry name" value="TrpB-like_PALP_sf"/>
</dbReference>
<name>A0ABQ4PXS1_9PROT</name>
<comment type="cofactor">
    <cofactor evidence="1">
        <name>pyridoxal 5'-phosphate</name>
        <dbReference type="ChEBI" id="CHEBI:597326"/>
    </cofactor>
</comment>
<dbReference type="Gene3D" id="3.40.50.1100">
    <property type="match status" value="2"/>
</dbReference>
<dbReference type="CDD" id="cd01562">
    <property type="entry name" value="Thr-dehyd"/>
    <property type="match status" value="1"/>
</dbReference>
<evidence type="ECO:0000256" key="1">
    <source>
        <dbReference type="ARBA" id="ARBA00001933"/>
    </source>
</evidence>
<evidence type="ECO:0000256" key="2">
    <source>
        <dbReference type="ARBA" id="ARBA00022898"/>
    </source>
</evidence>
<dbReference type="SUPFAM" id="SSF53686">
    <property type="entry name" value="Tryptophan synthase beta subunit-like PLP-dependent enzymes"/>
    <property type="match status" value="1"/>
</dbReference>
<protein>
    <submittedName>
        <fullName evidence="4">Serine/threonine dehydratase</fullName>
    </submittedName>
</protein>
<sequence length="328" mass="34218">MTLPTFKDVLEADARIRPLALVTPLLRADALDDATGGRIFVKAECLQPRGAFKIRGAANALLKIPLSVREKGVVAFSSGNHAQGIALVAKHIGMAATIVVPSDAPKGKLDSVRRDGATIVTYDRILESREAIGAKIAEETGATLIQPFDHPDVISGQGTCGLEMIDQVRAAGYELDSLVVCASGGGLAAGIGLALEALSPQTKLICAEPVSHDDLARSLHKGERVANEPGTHSIQDALMTQIPGELTFPILMRIGATGVAVSDEEVLHAMSFAFTHLRIVLEPGGAAALAAVLAGKVESQGRVIAVTGSGGNVDKEIFIRALQQAHLL</sequence>
<reference evidence="4" key="2">
    <citation type="journal article" date="2023" name="ISME Commun">
        <title>Characterization of a bloom-associated alphaproteobacterial lineage, 'Candidatus Phycosocius': insights into freshwater algal-bacterial interactions.</title>
        <authorList>
            <person name="Tanabe Y."/>
            <person name="Yamaguchi H."/>
            <person name="Yoshida M."/>
            <person name="Kai A."/>
            <person name="Okazaki Y."/>
        </authorList>
    </citation>
    <scope>NUCLEOTIDE SEQUENCE</scope>
    <source>
        <strain evidence="4">BOTRYCO-1</strain>
    </source>
</reference>
<evidence type="ECO:0000259" key="3">
    <source>
        <dbReference type="Pfam" id="PF00291"/>
    </source>
</evidence>
<accession>A0ABQ4PXS1</accession>
<gene>
    <name evidence="4" type="ORF">PsB1_2025</name>
</gene>
<proteinExistence type="predicted"/>